<dbReference type="EMBL" id="JAHXZJ010001864">
    <property type="protein sequence ID" value="KAH0549434.1"/>
    <property type="molecule type" value="Genomic_DNA"/>
</dbReference>
<organism evidence="1 2">
    <name type="scientific">Cotesia glomerata</name>
    <name type="common">Lepidopteran parasitic wasp</name>
    <name type="synonym">Apanteles glomeratus</name>
    <dbReference type="NCBI Taxonomy" id="32391"/>
    <lineage>
        <taxon>Eukaryota</taxon>
        <taxon>Metazoa</taxon>
        <taxon>Ecdysozoa</taxon>
        <taxon>Arthropoda</taxon>
        <taxon>Hexapoda</taxon>
        <taxon>Insecta</taxon>
        <taxon>Pterygota</taxon>
        <taxon>Neoptera</taxon>
        <taxon>Endopterygota</taxon>
        <taxon>Hymenoptera</taxon>
        <taxon>Apocrita</taxon>
        <taxon>Ichneumonoidea</taxon>
        <taxon>Braconidae</taxon>
        <taxon>Microgastrinae</taxon>
        <taxon>Cotesia</taxon>
    </lineage>
</organism>
<keyword evidence="2" id="KW-1185">Reference proteome</keyword>
<sequence length="113" mass="13335">MFEIENIWLKSNQLLLNQGIFGTDPSDDSVGTQDFKTRRTREAEQKKVDFVLRSIPHSKRTPRLPMHETCLQEEFEIAIYRSKLSRSHCRAPLKVRERRLAAYRFVSGQYAKH</sequence>
<dbReference type="Proteomes" id="UP000826195">
    <property type="component" value="Unassembled WGS sequence"/>
</dbReference>
<comment type="caution">
    <text evidence="1">The sequence shown here is derived from an EMBL/GenBank/DDBJ whole genome shotgun (WGS) entry which is preliminary data.</text>
</comment>
<dbReference type="AlphaFoldDB" id="A0AAV7ICG0"/>
<evidence type="ECO:0000313" key="2">
    <source>
        <dbReference type="Proteomes" id="UP000826195"/>
    </source>
</evidence>
<reference evidence="1 2" key="1">
    <citation type="journal article" date="2021" name="J. Hered.">
        <title>A chromosome-level genome assembly of the parasitoid wasp, Cotesia glomerata (Hymenoptera: Braconidae).</title>
        <authorList>
            <person name="Pinto B.J."/>
            <person name="Weis J.J."/>
            <person name="Gamble T."/>
            <person name="Ode P.J."/>
            <person name="Paul R."/>
            <person name="Zaspel J.M."/>
        </authorList>
    </citation>
    <scope>NUCLEOTIDE SEQUENCE [LARGE SCALE GENOMIC DNA]</scope>
    <source>
        <strain evidence="1">CgM1</strain>
    </source>
</reference>
<accession>A0AAV7ICG0</accession>
<proteinExistence type="predicted"/>
<protein>
    <submittedName>
        <fullName evidence="1">Uncharacterized protein</fullName>
    </submittedName>
</protein>
<name>A0AAV7ICG0_COTGL</name>
<evidence type="ECO:0000313" key="1">
    <source>
        <dbReference type="EMBL" id="KAH0549434.1"/>
    </source>
</evidence>
<gene>
    <name evidence="1" type="ORF">KQX54_009221</name>
</gene>